<dbReference type="Proteomes" id="UP000226031">
    <property type="component" value="Unassembled WGS sequence"/>
</dbReference>
<feature type="non-terminal residue" evidence="2">
    <location>
        <position position="1"/>
    </location>
</feature>
<evidence type="ECO:0000313" key="2">
    <source>
        <dbReference type="EMBL" id="PGH28419.1"/>
    </source>
</evidence>
<evidence type="ECO:0000313" key="3">
    <source>
        <dbReference type="Proteomes" id="UP000226031"/>
    </source>
</evidence>
<evidence type="ECO:0000256" key="1">
    <source>
        <dbReference type="SAM" id="MobiDB-lite"/>
    </source>
</evidence>
<name>A0A2B7Z5A2_9EURO</name>
<feature type="region of interest" description="Disordered" evidence="1">
    <location>
        <begin position="1"/>
        <end position="29"/>
    </location>
</feature>
<accession>A0A2B7Z5A2</accession>
<organism evidence="2 3">
    <name type="scientific">[Emmonsia] crescens</name>
    <dbReference type="NCBI Taxonomy" id="73230"/>
    <lineage>
        <taxon>Eukaryota</taxon>
        <taxon>Fungi</taxon>
        <taxon>Dikarya</taxon>
        <taxon>Ascomycota</taxon>
        <taxon>Pezizomycotina</taxon>
        <taxon>Eurotiomycetes</taxon>
        <taxon>Eurotiomycetidae</taxon>
        <taxon>Onygenales</taxon>
        <taxon>Ajellomycetaceae</taxon>
        <taxon>Emergomyces</taxon>
    </lineage>
</organism>
<feature type="compositionally biased region" description="Acidic residues" evidence="1">
    <location>
        <begin position="1"/>
        <end position="22"/>
    </location>
</feature>
<keyword evidence="3" id="KW-1185">Reference proteome</keyword>
<dbReference type="EMBL" id="PDND01000466">
    <property type="protein sequence ID" value="PGH28419.1"/>
    <property type="molecule type" value="Genomic_DNA"/>
</dbReference>
<dbReference type="AlphaFoldDB" id="A0A2B7Z5A2"/>
<dbReference type="VEuPathDB" id="FungiDB:EMCG_07501"/>
<proteinExistence type="predicted"/>
<sequence length="122" mass="13453">DEGDDLDDDLQGDDDDDDDDEDYSSKDWQGKEATVQFRIGFETFVQRKIQLGKLVLTKDINLRPQIMQAVVTKAQDVSASSVSCQLFGDAEGTNKVGEPFSTMDMSLHKDGPPVVAIKCSVH</sequence>
<gene>
    <name evidence="2" type="ORF">GX50_08845</name>
</gene>
<comment type="caution">
    <text evidence="2">The sequence shown here is derived from an EMBL/GenBank/DDBJ whole genome shotgun (WGS) entry which is preliminary data.</text>
</comment>
<protein>
    <submittedName>
        <fullName evidence="2">Uncharacterized protein</fullName>
    </submittedName>
</protein>
<reference evidence="2 3" key="1">
    <citation type="submission" date="2017-10" db="EMBL/GenBank/DDBJ databases">
        <title>Comparative genomics in systemic dimorphic fungi from Ajellomycetaceae.</title>
        <authorList>
            <person name="Munoz J.F."/>
            <person name="Mcewen J.G."/>
            <person name="Clay O.K."/>
            <person name="Cuomo C.A."/>
        </authorList>
    </citation>
    <scope>NUCLEOTIDE SEQUENCE [LARGE SCALE GENOMIC DNA]</scope>
    <source>
        <strain evidence="2 3">UAMH4076</strain>
    </source>
</reference>